<name>A0A0F9FJS9_9ZZZZ</name>
<protein>
    <submittedName>
        <fullName evidence="1">Uncharacterized protein</fullName>
    </submittedName>
</protein>
<dbReference type="AlphaFoldDB" id="A0A0F9FJS9"/>
<reference evidence="1" key="1">
    <citation type="journal article" date="2015" name="Nature">
        <title>Complex archaea that bridge the gap between prokaryotes and eukaryotes.</title>
        <authorList>
            <person name="Spang A."/>
            <person name="Saw J.H."/>
            <person name="Jorgensen S.L."/>
            <person name="Zaremba-Niedzwiedzka K."/>
            <person name="Martijn J."/>
            <person name="Lind A.E."/>
            <person name="van Eijk R."/>
            <person name="Schleper C."/>
            <person name="Guy L."/>
            <person name="Ettema T.J."/>
        </authorList>
    </citation>
    <scope>NUCLEOTIDE SEQUENCE</scope>
</reference>
<organism evidence="1">
    <name type="scientific">marine sediment metagenome</name>
    <dbReference type="NCBI Taxonomy" id="412755"/>
    <lineage>
        <taxon>unclassified sequences</taxon>
        <taxon>metagenomes</taxon>
        <taxon>ecological metagenomes</taxon>
    </lineage>
</organism>
<comment type="caution">
    <text evidence="1">The sequence shown here is derived from an EMBL/GenBank/DDBJ whole genome shotgun (WGS) entry which is preliminary data.</text>
</comment>
<accession>A0A0F9FJS9</accession>
<dbReference type="EMBL" id="LAZR01032297">
    <property type="protein sequence ID" value="KKL51302.1"/>
    <property type="molecule type" value="Genomic_DNA"/>
</dbReference>
<evidence type="ECO:0000313" key="1">
    <source>
        <dbReference type="EMBL" id="KKL51302.1"/>
    </source>
</evidence>
<proteinExistence type="predicted"/>
<sequence length="41" mass="5316">MKFTRKYDWMYRKALANLRLDERDFFERWWNQLGEMIDTLK</sequence>
<gene>
    <name evidence="1" type="ORF">LCGC14_2296870</name>
</gene>